<dbReference type="KEGG" id="dai:Desaci_1035"/>
<dbReference type="InterPro" id="IPR043129">
    <property type="entry name" value="ATPase_NBD"/>
</dbReference>
<dbReference type="PROSITE" id="PS01125">
    <property type="entry name" value="ROK"/>
    <property type="match status" value="1"/>
</dbReference>
<evidence type="ECO:0000256" key="1">
    <source>
        <dbReference type="ARBA" id="ARBA00002486"/>
    </source>
</evidence>
<comment type="function">
    <text evidence="1">Transcriptional repressor of xylose-utilizing enzymes.</text>
</comment>
<dbReference type="STRING" id="646529.Desaci_1035"/>
<dbReference type="Pfam" id="PF00480">
    <property type="entry name" value="ROK"/>
    <property type="match status" value="1"/>
</dbReference>
<organism evidence="5 6">
    <name type="scientific">Desulfosporosinus acidiphilus (strain DSM 22704 / JCM 16185 / SJ4)</name>
    <dbReference type="NCBI Taxonomy" id="646529"/>
    <lineage>
        <taxon>Bacteria</taxon>
        <taxon>Bacillati</taxon>
        <taxon>Bacillota</taxon>
        <taxon>Clostridia</taxon>
        <taxon>Eubacteriales</taxon>
        <taxon>Desulfitobacteriaceae</taxon>
        <taxon>Desulfosporosinus</taxon>
    </lineage>
</organism>
<feature type="domain" description="HTH crp-type" evidence="4">
    <location>
        <begin position="22"/>
        <end position="81"/>
    </location>
</feature>
<dbReference type="InterPro" id="IPR000600">
    <property type="entry name" value="ROK"/>
</dbReference>
<evidence type="ECO:0000313" key="5">
    <source>
        <dbReference type="EMBL" id="AFM40076.1"/>
    </source>
</evidence>
<evidence type="ECO:0000256" key="2">
    <source>
        <dbReference type="ARBA" id="ARBA00006479"/>
    </source>
</evidence>
<dbReference type="AlphaFoldDB" id="I4D2Q2"/>
<dbReference type="PANTHER" id="PTHR18964">
    <property type="entry name" value="ROK (REPRESSOR, ORF, KINASE) FAMILY"/>
    <property type="match status" value="1"/>
</dbReference>
<gene>
    <name evidence="5" type="ordered locus">Desaci_1035</name>
</gene>
<keyword evidence="6" id="KW-1185">Reference proteome</keyword>
<dbReference type="GO" id="GO:0006355">
    <property type="term" value="P:regulation of DNA-templated transcription"/>
    <property type="evidence" value="ECO:0007669"/>
    <property type="project" value="InterPro"/>
</dbReference>
<dbReference type="InterPro" id="IPR049874">
    <property type="entry name" value="ROK_cs"/>
</dbReference>
<keyword evidence="3" id="KW-0119">Carbohydrate metabolism</keyword>
<dbReference type="GO" id="GO:0042732">
    <property type="term" value="P:D-xylose metabolic process"/>
    <property type="evidence" value="ECO:0007669"/>
    <property type="project" value="UniProtKB-KW"/>
</dbReference>
<dbReference type="Pfam" id="PF13412">
    <property type="entry name" value="HTH_24"/>
    <property type="match status" value="1"/>
</dbReference>
<evidence type="ECO:0000256" key="3">
    <source>
        <dbReference type="ARBA" id="ARBA00022629"/>
    </source>
</evidence>
<comment type="similarity">
    <text evidence="2">Belongs to the ROK (NagC/XylR) family.</text>
</comment>
<dbReference type="Proteomes" id="UP000002892">
    <property type="component" value="Chromosome"/>
</dbReference>
<keyword evidence="5" id="KW-0418">Kinase</keyword>
<sequence length="397" mass="44110">MVITIFSFGNIGHDTIKDSTAKRILKLLYTERQLTKQEIAQQLGLSIPTVISNVNELIEEGLLEEAGVAGSTGGRKPVIIRCKPKARYSFGVDINPTEGRVILTDLDNRILADERFSIAEVCKDSYIVRQVFKITQDMICKNNLSLEKVLGVGFSLPGTVDEEKMLLLNAPNLGITNVSFKNFSEILSMPVYIENEANAAAFAESSLEAVKNINNLVYISITKGIGTGIVIKGSLYKGTFKRAGEFGHMTIVANGKPCNCGREGCWEVYASERGLLDLYQELNGEIVPGISAIFEKIRRKEASALEVFDKYLDYLAIGIQNIILFLDPDYLILGGNITTYKDLYFEDLLNRVFKPDSLFKTNETKISFSKLEEDASILGASLLPLLSFFNDERIKVR</sequence>
<dbReference type="PANTHER" id="PTHR18964:SF110">
    <property type="entry name" value="TRANSCRIPTIONAL REGULATOR, XYLR-RELATED"/>
    <property type="match status" value="1"/>
</dbReference>
<protein>
    <submittedName>
        <fullName evidence="5">Transcriptional regulator/sugar kinase</fullName>
    </submittedName>
</protein>
<accession>I4D2Q2</accession>
<dbReference type="InterPro" id="IPR036390">
    <property type="entry name" value="WH_DNA-bd_sf"/>
</dbReference>
<reference evidence="5 6" key="1">
    <citation type="journal article" date="2012" name="J. Bacteriol.">
        <title>Complete genome sequences of Desulfosporosinus orientis DSM765T, Desulfosporosinus youngiae DSM17734T, Desulfosporosinus meridiei DSM13257T, and Desulfosporosinus acidiphilus DSM22704T.</title>
        <authorList>
            <person name="Pester M."/>
            <person name="Brambilla E."/>
            <person name="Alazard D."/>
            <person name="Rattei T."/>
            <person name="Weinmaier T."/>
            <person name="Han J."/>
            <person name="Lucas S."/>
            <person name="Lapidus A."/>
            <person name="Cheng J.F."/>
            <person name="Goodwin L."/>
            <person name="Pitluck S."/>
            <person name="Peters L."/>
            <person name="Ovchinnikova G."/>
            <person name="Teshima H."/>
            <person name="Detter J.C."/>
            <person name="Han C.S."/>
            <person name="Tapia R."/>
            <person name="Land M.L."/>
            <person name="Hauser L."/>
            <person name="Kyrpides N.C."/>
            <person name="Ivanova N.N."/>
            <person name="Pagani I."/>
            <person name="Huntmann M."/>
            <person name="Wei C.L."/>
            <person name="Davenport K.W."/>
            <person name="Daligault H."/>
            <person name="Chain P.S."/>
            <person name="Chen A."/>
            <person name="Mavromatis K."/>
            <person name="Markowitz V."/>
            <person name="Szeto E."/>
            <person name="Mikhailova N."/>
            <person name="Pati A."/>
            <person name="Wagner M."/>
            <person name="Woyke T."/>
            <person name="Ollivier B."/>
            <person name="Klenk H.P."/>
            <person name="Spring S."/>
            <person name="Loy A."/>
        </authorList>
    </citation>
    <scope>NUCLEOTIDE SEQUENCE [LARGE SCALE GENOMIC DNA]</scope>
    <source>
        <strain evidence="6">DSM 22704 / JCM 16185 / SJ4</strain>
    </source>
</reference>
<name>I4D2Q2_DESAJ</name>
<dbReference type="InterPro" id="IPR012318">
    <property type="entry name" value="HTH_CRP"/>
</dbReference>
<dbReference type="SMART" id="SM00419">
    <property type="entry name" value="HTH_CRP"/>
    <property type="match status" value="1"/>
</dbReference>
<evidence type="ECO:0000259" key="4">
    <source>
        <dbReference type="SMART" id="SM00419"/>
    </source>
</evidence>
<keyword evidence="3" id="KW-0859">Xylose metabolism</keyword>
<dbReference type="SUPFAM" id="SSF46785">
    <property type="entry name" value="Winged helix' DNA-binding domain"/>
    <property type="match status" value="1"/>
</dbReference>
<dbReference type="HOGENOM" id="CLU_036604_13_1_9"/>
<dbReference type="Gene3D" id="3.30.420.40">
    <property type="match status" value="2"/>
</dbReference>
<dbReference type="Gene3D" id="1.10.10.10">
    <property type="entry name" value="Winged helix-like DNA-binding domain superfamily/Winged helix DNA-binding domain"/>
    <property type="match status" value="1"/>
</dbReference>
<dbReference type="RefSeq" id="WP_014826084.1">
    <property type="nucleotide sequence ID" value="NC_018068.1"/>
</dbReference>
<proteinExistence type="inferred from homology"/>
<evidence type="ECO:0000313" key="6">
    <source>
        <dbReference type="Proteomes" id="UP000002892"/>
    </source>
</evidence>
<keyword evidence="5" id="KW-0808">Transferase</keyword>
<dbReference type="InterPro" id="IPR036388">
    <property type="entry name" value="WH-like_DNA-bd_sf"/>
</dbReference>
<dbReference type="eggNOG" id="COG1940">
    <property type="taxonomic scope" value="Bacteria"/>
</dbReference>
<dbReference type="SUPFAM" id="SSF53067">
    <property type="entry name" value="Actin-like ATPase domain"/>
    <property type="match status" value="1"/>
</dbReference>
<dbReference type="GO" id="GO:0003677">
    <property type="term" value="F:DNA binding"/>
    <property type="evidence" value="ECO:0007669"/>
    <property type="project" value="InterPro"/>
</dbReference>
<dbReference type="EMBL" id="CP003639">
    <property type="protein sequence ID" value="AFM40076.1"/>
    <property type="molecule type" value="Genomic_DNA"/>
</dbReference>
<dbReference type="GO" id="GO:0016301">
    <property type="term" value="F:kinase activity"/>
    <property type="evidence" value="ECO:0007669"/>
    <property type="project" value="UniProtKB-KW"/>
</dbReference>